<gene>
    <name evidence="2" type="ORF">CC78DRAFT_577749</name>
</gene>
<sequence>MDELGAGPCYADMWIAVAAMGLRKDAEVGVVRMLNVKCGRPPCRRHGPLYLRLQGALRRGGLLIHGEAQSRCAASHPSSARSICREAGRAGGSAGPSDEVDGLTSRTHNGASCAPGFWPGRGQAQDGKWASETGTVDSGRTLNGPSSGRGSDSDDRRCPALRTAADDAVVPGFALELGRRDALLQQSGQEREEVPRLAWTALGRSRASLTPVQVPTCSLHQQFPSPTNPKSNARLSPPCCPQAPAPAFHPCRSRQTLAYHANHAPAQTTLCNVRAWHLHALALSSHGVVQSGRSQLTSFQAKVRSSASPHFRDCARSLHSLHHHKCPLLSAALKPSQAFAQWHSPMIC</sequence>
<proteinExistence type="predicted"/>
<feature type="region of interest" description="Disordered" evidence="1">
    <location>
        <begin position="86"/>
        <end position="158"/>
    </location>
</feature>
<feature type="compositionally biased region" description="Polar residues" evidence="1">
    <location>
        <begin position="132"/>
        <end position="143"/>
    </location>
</feature>
<evidence type="ECO:0000313" key="3">
    <source>
        <dbReference type="Proteomes" id="UP000800093"/>
    </source>
</evidence>
<keyword evidence="3" id="KW-1185">Reference proteome</keyword>
<name>A0A9P4KES1_9PLEO</name>
<dbReference type="Proteomes" id="UP000800093">
    <property type="component" value="Unassembled WGS sequence"/>
</dbReference>
<accession>A0A9P4KES1</accession>
<organism evidence="2 3">
    <name type="scientific">Lojkania enalia</name>
    <dbReference type="NCBI Taxonomy" id="147567"/>
    <lineage>
        <taxon>Eukaryota</taxon>
        <taxon>Fungi</taxon>
        <taxon>Dikarya</taxon>
        <taxon>Ascomycota</taxon>
        <taxon>Pezizomycotina</taxon>
        <taxon>Dothideomycetes</taxon>
        <taxon>Pleosporomycetidae</taxon>
        <taxon>Pleosporales</taxon>
        <taxon>Pleosporales incertae sedis</taxon>
        <taxon>Lojkania</taxon>
    </lineage>
</organism>
<dbReference type="EMBL" id="ML986595">
    <property type="protein sequence ID" value="KAF2266826.1"/>
    <property type="molecule type" value="Genomic_DNA"/>
</dbReference>
<evidence type="ECO:0000256" key="1">
    <source>
        <dbReference type="SAM" id="MobiDB-lite"/>
    </source>
</evidence>
<dbReference type="AlphaFoldDB" id="A0A9P4KES1"/>
<protein>
    <submittedName>
        <fullName evidence="2">Uncharacterized protein</fullName>
    </submittedName>
</protein>
<comment type="caution">
    <text evidence="2">The sequence shown here is derived from an EMBL/GenBank/DDBJ whole genome shotgun (WGS) entry which is preliminary data.</text>
</comment>
<reference evidence="3" key="1">
    <citation type="journal article" date="2020" name="Stud. Mycol.">
        <title>101 Dothideomycetes genomes: A test case for predicting lifestyles and emergence of pathogens.</title>
        <authorList>
            <person name="Haridas S."/>
            <person name="Albert R."/>
            <person name="Binder M."/>
            <person name="Bloem J."/>
            <person name="LaButti K."/>
            <person name="Salamov A."/>
            <person name="Andreopoulos B."/>
            <person name="Baker S."/>
            <person name="Barry K."/>
            <person name="Bills G."/>
            <person name="Bluhm B."/>
            <person name="Cannon C."/>
            <person name="Castanera R."/>
            <person name="Culley D."/>
            <person name="Daum C."/>
            <person name="Ezra D."/>
            <person name="Gonzalez J."/>
            <person name="Henrissat B."/>
            <person name="Kuo A."/>
            <person name="Liang C."/>
            <person name="Lipzen A."/>
            <person name="Lutzoni F."/>
            <person name="Magnuson J."/>
            <person name="Mondo S."/>
            <person name="Nolan M."/>
            <person name="Ohm R."/>
            <person name="Pangilinan J."/>
            <person name="Park H.-J."/>
            <person name="Ramirez L."/>
            <person name="Alfaro M."/>
            <person name="Sun H."/>
            <person name="Tritt A."/>
            <person name="Yoshinaga Y."/>
            <person name="Zwiers L.-H."/>
            <person name="Turgeon B."/>
            <person name="Goodwin S."/>
            <person name="Spatafora J."/>
            <person name="Crous P."/>
            <person name="Grigoriev I."/>
        </authorList>
    </citation>
    <scope>NUCLEOTIDE SEQUENCE [LARGE SCALE GENOMIC DNA]</scope>
    <source>
        <strain evidence="3">CBS 304.66</strain>
    </source>
</reference>
<evidence type="ECO:0000313" key="2">
    <source>
        <dbReference type="EMBL" id="KAF2266826.1"/>
    </source>
</evidence>